<name>A0A6G8F354_9PROT</name>
<feature type="domain" description="DUF4139" evidence="2">
    <location>
        <begin position="180"/>
        <end position="483"/>
    </location>
</feature>
<evidence type="ECO:0000256" key="1">
    <source>
        <dbReference type="SAM" id="SignalP"/>
    </source>
</evidence>
<keyword evidence="1" id="KW-0732">Signal</keyword>
<accession>A0A6G8F354</accession>
<dbReference type="EMBL" id="MN990732">
    <property type="protein sequence ID" value="QIM10683.1"/>
    <property type="molecule type" value="Genomic_DNA"/>
</dbReference>
<reference evidence="3" key="1">
    <citation type="journal article" date="2020" name="J. ISSAAS">
        <title>Lactobacilli and other gastrointestinal microbiota of Peromyscus leucopus, reservoir host for agents of Lyme disease and other zoonoses in North America.</title>
        <authorList>
            <person name="Milovic A."/>
            <person name="Bassam K."/>
            <person name="Shao H."/>
            <person name="Chatzistamou I."/>
            <person name="Tufts D.M."/>
            <person name="Diuk-Wasser M."/>
            <person name="Barbour A.G."/>
        </authorList>
    </citation>
    <scope>NUCLEOTIDE SEQUENCE</scope>
    <source>
        <strain evidence="3">LL90</strain>
    </source>
</reference>
<dbReference type="PANTHER" id="PTHR38075:SF1">
    <property type="entry name" value="DUF4139 DOMAIN-CONTAINING PROTEIN"/>
    <property type="match status" value="1"/>
</dbReference>
<dbReference type="PANTHER" id="PTHR38075">
    <property type="entry name" value="DUF4139 DOMAIN-CONTAINING PROTEIN"/>
    <property type="match status" value="1"/>
</dbReference>
<dbReference type="Pfam" id="PF13598">
    <property type="entry name" value="DUF4139"/>
    <property type="match status" value="1"/>
</dbReference>
<evidence type="ECO:0000313" key="3">
    <source>
        <dbReference type="EMBL" id="QIM10683.1"/>
    </source>
</evidence>
<gene>
    <name evidence="3" type="ORF">PlAlph_5750</name>
</gene>
<sequence length="492" mass="54133">MRLASLLMLSLLGVSSVATAAEKAVGESNKQSLDISIYNQNLALVKDVRRVALQQGVNDIAFEGVASNIKPETALLYADGLKVLEQNYDYDLLTANNIVDKSVGSMVKTVVMNPTTGENIYNKAKIVSAAYGMPILEFDYGIEAHFPGRLVFEKLPASLRNKPTLVAKVVSDTAVDKDISLAYLTNGISWKTDYVAKVADDNGLNLTGWVTINNESGIDYDNAKVQLVAGNVNEVQASRPVMARMTMKMAAFDGAVAENATASGAIQQDLSGYHLYTLPNQTTIKDKQTKQISLLEKNGVKYKKEATLYSQLYFSPTSASSFEQVHPEMYYVINNTEEDRLGTQLPAGIVRFYENDDNGNLQFIGENSINHVAKGEVMRLRLGSFANIFVDGKVKRIKKLSEAEPVSENNRCKNIKSVYGYDVELTITNSGNKAQEFVYTQNLPQDAVVSGESIKGRLKSAGVYEWRFDVPADGKQVLTFYVKAPNSRRVCD</sequence>
<dbReference type="InterPro" id="IPR037291">
    <property type="entry name" value="DUF4139"/>
</dbReference>
<proteinExistence type="predicted"/>
<feature type="chain" id="PRO_5026119414" evidence="1">
    <location>
        <begin position="21"/>
        <end position="492"/>
    </location>
</feature>
<feature type="signal peptide" evidence="1">
    <location>
        <begin position="1"/>
        <end position="20"/>
    </location>
</feature>
<organism evidence="3">
    <name type="scientific">uncultured Alphaproteobacteria bacterium</name>
    <dbReference type="NCBI Taxonomy" id="91750"/>
    <lineage>
        <taxon>Bacteria</taxon>
        <taxon>Pseudomonadati</taxon>
        <taxon>Pseudomonadota</taxon>
        <taxon>Alphaproteobacteria</taxon>
        <taxon>environmental samples</taxon>
    </lineage>
</organism>
<dbReference type="AlphaFoldDB" id="A0A6G8F354"/>
<evidence type="ECO:0000259" key="2">
    <source>
        <dbReference type="Pfam" id="PF13598"/>
    </source>
</evidence>
<protein>
    <submittedName>
        <fullName evidence="3">DUF4139 domain-containing protein</fullName>
    </submittedName>
</protein>